<protein>
    <submittedName>
        <fullName evidence="2">Predicted protein</fullName>
    </submittedName>
</protein>
<dbReference type="InterPro" id="IPR043129">
    <property type="entry name" value="ATPase_NBD"/>
</dbReference>
<proteinExistence type="predicted"/>
<dbReference type="CDD" id="cd10170">
    <property type="entry name" value="ASKHA_NBD_HSP70"/>
    <property type="match status" value="1"/>
</dbReference>
<feature type="transmembrane region" description="Helical" evidence="1">
    <location>
        <begin position="628"/>
        <end position="654"/>
    </location>
</feature>
<evidence type="ECO:0000313" key="2">
    <source>
        <dbReference type="EMBL" id="EDR07835.1"/>
    </source>
</evidence>
<dbReference type="PANTHER" id="PTHR14187">
    <property type="entry name" value="ALPHA KINASE/ELONGATION FACTOR 2 KINASE"/>
    <property type="match status" value="1"/>
</dbReference>
<sequence>MSNSLITMLPRPAFQGSSRKLVLAFDIGTTFSGISFRFPAQEHVSGSSKIPAILYYDQAGEVRAVGAEAMHEGIFEEAEDGGWMKVEWFKLHLRPNSQSTLDISKQLPPLPPDKTIVQVFADFLRYLFQCAESYIQQTHANGHVLWASVEHDIDYVLSHPNGWEGFQQAQMRKAAVLAGLIPDDATGHSRISFVTEGEASLHFSIENGLPPDVMKTGEGVIIVDGGGGTIDVSAYGRVPNSIEDAFEEIAPPQCFRIFVKFRNKTEPQFIKFGSTRDNEPESNIKYGQLKLSGVFVLTQFSSEVAAFFEPSVTCILKAVKEQHRLAHQPVKHVVLVGGFSSNDWLCSQIKAGLEIFGYKVVRPDNHLNKAVADGAISFYLDHCVQTRVSRYTYGHFCSTTYNPYDPEHVKREGNTYISLGGKKRVTDSFSIILPKNVQVSETKEFYRSYHISSDSAEEMCYISTTVWVYRGEIETPRWQDEDKDAGREITPDMYDRLCRIEVDLPHLKNQARDFEKHGPDGKYYELSYRIILLFGLTELKAQVSWKERSLLMFGEAPQRFSIMEKTDATQLSSAKHFEVERPHFMSASFIVGVLLIGSYVNLIFYTLELFLCHRYLWKSERAKKDATFLKLSVVFIACVDGVATFGACTLVYMVSTGFMIYRYWTISSNLFVTVFLIFIITEALAVVFIYGISAVVNKLNSRIALSSIFASTVAVTACLVWHIEHIKTQHKETKSLLRRVIRIAIVTGLLPAIIALVALVVVYLARTTLGTCVLLLVALHPPHAGEIKRHIGYLHERRVTAVSPEPISPCDIQFKRDEDPDIIPRELTGFRPKGGVAQWILVKGDHLNLKDFLFWRSQNIDLQAELGGGAAEPEA</sequence>
<dbReference type="SUPFAM" id="SSF53067">
    <property type="entry name" value="Actin-like ATPase domain"/>
    <property type="match status" value="2"/>
</dbReference>
<keyword evidence="3" id="KW-1185">Reference proteome</keyword>
<dbReference type="RefSeq" id="XP_001881624.1">
    <property type="nucleotide sequence ID" value="XM_001881589.1"/>
</dbReference>
<organism evidence="3">
    <name type="scientific">Laccaria bicolor (strain S238N-H82 / ATCC MYA-4686)</name>
    <name type="common">Bicoloured deceiver</name>
    <name type="synonym">Laccaria laccata var. bicolor</name>
    <dbReference type="NCBI Taxonomy" id="486041"/>
    <lineage>
        <taxon>Eukaryota</taxon>
        <taxon>Fungi</taxon>
        <taxon>Dikarya</taxon>
        <taxon>Basidiomycota</taxon>
        <taxon>Agaricomycotina</taxon>
        <taxon>Agaricomycetes</taxon>
        <taxon>Agaricomycetidae</taxon>
        <taxon>Agaricales</taxon>
        <taxon>Agaricineae</taxon>
        <taxon>Hydnangiaceae</taxon>
        <taxon>Laccaria</taxon>
    </lineage>
</organism>
<feature type="transmembrane region" description="Helical" evidence="1">
    <location>
        <begin position="666"/>
        <end position="691"/>
    </location>
</feature>
<reference evidence="2 3" key="1">
    <citation type="journal article" date="2008" name="Nature">
        <title>The genome of Laccaria bicolor provides insights into mycorrhizal symbiosis.</title>
        <authorList>
            <person name="Martin F."/>
            <person name="Aerts A."/>
            <person name="Ahren D."/>
            <person name="Brun A."/>
            <person name="Danchin E.G.J."/>
            <person name="Duchaussoy F."/>
            <person name="Gibon J."/>
            <person name="Kohler A."/>
            <person name="Lindquist E."/>
            <person name="Pereda V."/>
            <person name="Salamov A."/>
            <person name="Shapiro H.J."/>
            <person name="Wuyts J."/>
            <person name="Blaudez D."/>
            <person name="Buee M."/>
            <person name="Brokstein P."/>
            <person name="Canbaeck B."/>
            <person name="Cohen D."/>
            <person name="Courty P.E."/>
            <person name="Coutinho P.M."/>
            <person name="Delaruelle C."/>
            <person name="Detter J.C."/>
            <person name="Deveau A."/>
            <person name="DiFazio S."/>
            <person name="Duplessis S."/>
            <person name="Fraissinet-Tachet L."/>
            <person name="Lucic E."/>
            <person name="Frey-Klett P."/>
            <person name="Fourrey C."/>
            <person name="Feussner I."/>
            <person name="Gay G."/>
            <person name="Grimwood J."/>
            <person name="Hoegger P.J."/>
            <person name="Jain P."/>
            <person name="Kilaru S."/>
            <person name="Labbe J."/>
            <person name="Lin Y.C."/>
            <person name="Legue V."/>
            <person name="Le Tacon F."/>
            <person name="Marmeisse R."/>
            <person name="Melayah D."/>
            <person name="Montanini B."/>
            <person name="Muratet M."/>
            <person name="Nehls U."/>
            <person name="Niculita-Hirzel H."/>
            <person name="Oudot-Le Secq M.P."/>
            <person name="Peter M."/>
            <person name="Quesneville H."/>
            <person name="Rajashekar B."/>
            <person name="Reich M."/>
            <person name="Rouhier N."/>
            <person name="Schmutz J."/>
            <person name="Yin T."/>
            <person name="Chalot M."/>
            <person name="Henrissat B."/>
            <person name="Kuees U."/>
            <person name="Lucas S."/>
            <person name="Van de Peer Y."/>
            <person name="Podila G.K."/>
            <person name="Polle A."/>
            <person name="Pukkila P.J."/>
            <person name="Richardson P.M."/>
            <person name="Rouze P."/>
            <person name="Sanders I.R."/>
            <person name="Stajich J.E."/>
            <person name="Tunlid A."/>
            <person name="Tuskan G."/>
            <person name="Grigoriev I.V."/>
        </authorList>
    </citation>
    <scope>NUCLEOTIDE SEQUENCE [LARGE SCALE GENOMIC DNA]</scope>
    <source>
        <strain evidence="3">S238N-H82 / ATCC MYA-4686</strain>
    </source>
</reference>
<keyword evidence="1" id="KW-0812">Transmembrane</keyword>
<feature type="transmembrane region" description="Helical" evidence="1">
    <location>
        <begin position="584"/>
        <end position="607"/>
    </location>
</feature>
<evidence type="ECO:0000313" key="3">
    <source>
        <dbReference type="Proteomes" id="UP000001194"/>
    </source>
</evidence>
<name>B0DC58_LACBS</name>
<dbReference type="Gene3D" id="3.30.420.40">
    <property type="match status" value="1"/>
</dbReference>
<gene>
    <name evidence="2" type="ORF">LACBIDRAFT_294468</name>
</gene>
<feature type="transmembrane region" description="Helical" evidence="1">
    <location>
        <begin position="703"/>
        <end position="723"/>
    </location>
</feature>
<dbReference type="HOGENOM" id="CLU_328463_0_0_1"/>
<dbReference type="EMBL" id="DS547103">
    <property type="protein sequence ID" value="EDR07835.1"/>
    <property type="molecule type" value="Genomic_DNA"/>
</dbReference>
<dbReference type="GeneID" id="6077070"/>
<keyword evidence="1" id="KW-1133">Transmembrane helix</keyword>
<dbReference type="STRING" id="486041.B0DC58"/>
<dbReference type="AlphaFoldDB" id="B0DC58"/>
<evidence type="ECO:0000256" key="1">
    <source>
        <dbReference type="SAM" id="Phobius"/>
    </source>
</evidence>
<dbReference type="OrthoDB" id="2963168at2759"/>
<dbReference type="KEGG" id="lbc:LACBIDRAFT_294468"/>
<dbReference type="PANTHER" id="PTHR14187:SF5">
    <property type="entry name" value="HEAT SHOCK 70 KDA PROTEIN 12A"/>
    <property type="match status" value="1"/>
</dbReference>
<accession>B0DC58</accession>
<dbReference type="Proteomes" id="UP000001194">
    <property type="component" value="Unassembled WGS sequence"/>
</dbReference>
<dbReference type="InParanoid" id="B0DC58"/>
<keyword evidence="1" id="KW-0472">Membrane</keyword>
<feature type="transmembrane region" description="Helical" evidence="1">
    <location>
        <begin position="743"/>
        <end position="765"/>
    </location>
</feature>